<dbReference type="SMART" id="SM00388">
    <property type="entry name" value="HisKA"/>
    <property type="match status" value="1"/>
</dbReference>
<dbReference type="Pfam" id="PF00512">
    <property type="entry name" value="HisKA"/>
    <property type="match status" value="1"/>
</dbReference>
<organism evidence="13 14">
    <name type="scientific">Pseudonocardia benzenivorans</name>
    <dbReference type="NCBI Taxonomy" id="228005"/>
    <lineage>
        <taxon>Bacteria</taxon>
        <taxon>Bacillati</taxon>
        <taxon>Actinomycetota</taxon>
        <taxon>Actinomycetes</taxon>
        <taxon>Pseudonocardiales</taxon>
        <taxon>Pseudonocardiaceae</taxon>
        <taxon>Pseudonocardia</taxon>
    </lineage>
</organism>
<reference evidence="14" key="1">
    <citation type="journal article" date="2019" name="Int. J. Syst. Evol. Microbiol.">
        <title>The Global Catalogue of Microorganisms (GCM) 10K type strain sequencing project: providing services to taxonomists for standard genome sequencing and annotation.</title>
        <authorList>
            <consortium name="The Broad Institute Genomics Platform"/>
            <consortium name="The Broad Institute Genome Sequencing Center for Infectious Disease"/>
            <person name="Wu L."/>
            <person name="Ma J."/>
        </authorList>
    </citation>
    <scope>NUCLEOTIDE SEQUENCE [LARGE SCALE GENOMIC DNA]</scope>
    <source>
        <strain evidence="14">CCUG 49018</strain>
    </source>
</reference>
<dbReference type="GO" id="GO:0016301">
    <property type="term" value="F:kinase activity"/>
    <property type="evidence" value="ECO:0007669"/>
    <property type="project" value="UniProtKB-KW"/>
</dbReference>
<proteinExistence type="predicted"/>
<dbReference type="SUPFAM" id="SSF55874">
    <property type="entry name" value="ATPase domain of HSP90 chaperone/DNA topoisomerase II/histidine kinase"/>
    <property type="match status" value="1"/>
</dbReference>
<evidence type="ECO:0000256" key="6">
    <source>
        <dbReference type="ARBA" id="ARBA00022692"/>
    </source>
</evidence>
<keyword evidence="8 11" id="KW-1133">Transmembrane helix</keyword>
<dbReference type="InterPro" id="IPR036890">
    <property type="entry name" value="HATPase_C_sf"/>
</dbReference>
<dbReference type="Gene3D" id="1.10.287.130">
    <property type="match status" value="1"/>
</dbReference>
<evidence type="ECO:0000256" key="2">
    <source>
        <dbReference type="ARBA" id="ARBA00004236"/>
    </source>
</evidence>
<name>A0ABW3VD37_9PSEU</name>
<evidence type="ECO:0000256" key="10">
    <source>
        <dbReference type="ARBA" id="ARBA00023136"/>
    </source>
</evidence>
<dbReference type="Pfam" id="PF02518">
    <property type="entry name" value="HATPase_c"/>
    <property type="match status" value="1"/>
</dbReference>
<comment type="caution">
    <text evidence="13">The sequence shown here is derived from an EMBL/GenBank/DDBJ whole genome shotgun (WGS) entry which is preliminary data.</text>
</comment>
<keyword evidence="6 11" id="KW-0812">Transmembrane</keyword>
<dbReference type="Proteomes" id="UP001597182">
    <property type="component" value="Unassembled WGS sequence"/>
</dbReference>
<keyword evidence="4" id="KW-0597">Phosphoprotein</keyword>
<dbReference type="PANTHER" id="PTHR45436:SF5">
    <property type="entry name" value="SENSOR HISTIDINE KINASE TRCS"/>
    <property type="match status" value="1"/>
</dbReference>
<keyword evidence="14" id="KW-1185">Reference proteome</keyword>
<dbReference type="PROSITE" id="PS50109">
    <property type="entry name" value="HIS_KIN"/>
    <property type="match status" value="1"/>
</dbReference>
<keyword evidence="9" id="KW-0902">Two-component regulatory system</keyword>
<evidence type="ECO:0000256" key="7">
    <source>
        <dbReference type="ARBA" id="ARBA00022777"/>
    </source>
</evidence>
<dbReference type="PRINTS" id="PR00344">
    <property type="entry name" value="BCTRLSENSOR"/>
</dbReference>
<keyword evidence="7 13" id="KW-0418">Kinase</keyword>
<accession>A0ABW3VD37</accession>
<dbReference type="CDD" id="cd00082">
    <property type="entry name" value="HisKA"/>
    <property type="match status" value="1"/>
</dbReference>
<evidence type="ECO:0000256" key="11">
    <source>
        <dbReference type="SAM" id="Phobius"/>
    </source>
</evidence>
<keyword evidence="10 11" id="KW-0472">Membrane</keyword>
<dbReference type="SMART" id="SM00387">
    <property type="entry name" value="HATPase_c"/>
    <property type="match status" value="1"/>
</dbReference>
<dbReference type="InterPro" id="IPR050428">
    <property type="entry name" value="TCS_sensor_his_kinase"/>
</dbReference>
<dbReference type="Gene3D" id="3.30.565.10">
    <property type="entry name" value="Histidine kinase-like ATPase, C-terminal domain"/>
    <property type="match status" value="1"/>
</dbReference>
<dbReference type="EC" id="2.7.13.3" evidence="3"/>
<dbReference type="InterPro" id="IPR004358">
    <property type="entry name" value="Sig_transdc_His_kin-like_C"/>
</dbReference>
<dbReference type="InterPro" id="IPR036097">
    <property type="entry name" value="HisK_dim/P_sf"/>
</dbReference>
<evidence type="ECO:0000256" key="3">
    <source>
        <dbReference type="ARBA" id="ARBA00012438"/>
    </source>
</evidence>
<protein>
    <recommendedName>
        <fullName evidence="3">histidine kinase</fullName>
        <ecNumber evidence="3">2.7.13.3</ecNumber>
    </recommendedName>
</protein>
<sequence length="409" mass="42484">MRPRPAGEALLARRAAVRLGVQAAVIAGLIVVALTAVAVVVLLGAQRAQVATQLQRAIVRADDVADPPDGMYLVLRDRTGAVTVTPGLHAGVADLGAVADAAAGGSPPTVERSVDHVQYEVATELRSDGTTVQAILDLTVNHAERNRLLATMFATGLAGLLVAGAAGTWLGHRALAPLSAALSLQRRFVADAGHELRTPLTLLGTRAQLLRRRLRRDPGADPEVVAEVEGVVTDAGRLTAILEDLLLAADPVGARPREVVDLTDLCRDVVAAAEADATDRGIDLGLDVGDPVHTTGSAAALRRALTALADNAVRHAARVVTMTVRVEGHTAVVDVIDDGEGVDPALAPRLFDRFATTSRPGEAGRRRYGLGLALVAEIAAAHDGRVALVDTAGRGATFRLTLPVAPRNL</sequence>
<evidence type="ECO:0000313" key="13">
    <source>
        <dbReference type="EMBL" id="MFD1233034.1"/>
    </source>
</evidence>
<dbReference type="EMBL" id="JBHTMB010000049">
    <property type="protein sequence ID" value="MFD1233034.1"/>
    <property type="molecule type" value="Genomic_DNA"/>
</dbReference>
<evidence type="ECO:0000256" key="4">
    <source>
        <dbReference type="ARBA" id="ARBA00022553"/>
    </source>
</evidence>
<comment type="subcellular location">
    <subcellularLocation>
        <location evidence="2">Cell membrane</location>
    </subcellularLocation>
</comment>
<dbReference type="InterPro" id="IPR005467">
    <property type="entry name" value="His_kinase_dom"/>
</dbReference>
<dbReference type="InterPro" id="IPR003594">
    <property type="entry name" value="HATPase_dom"/>
</dbReference>
<dbReference type="InterPro" id="IPR003661">
    <property type="entry name" value="HisK_dim/P_dom"/>
</dbReference>
<evidence type="ECO:0000256" key="1">
    <source>
        <dbReference type="ARBA" id="ARBA00000085"/>
    </source>
</evidence>
<feature type="transmembrane region" description="Helical" evidence="11">
    <location>
        <begin position="20"/>
        <end position="45"/>
    </location>
</feature>
<dbReference type="SUPFAM" id="SSF47384">
    <property type="entry name" value="Homodimeric domain of signal transducing histidine kinase"/>
    <property type="match status" value="1"/>
</dbReference>
<evidence type="ECO:0000256" key="5">
    <source>
        <dbReference type="ARBA" id="ARBA00022679"/>
    </source>
</evidence>
<keyword evidence="5" id="KW-0808">Transferase</keyword>
<dbReference type="PANTHER" id="PTHR45436">
    <property type="entry name" value="SENSOR HISTIDINE KINASE YKOH"/>
    <property type="match status" value="1"/>
</dbReference>
<dbReference type="RefSeq" id="WP_346094345.1">
    <property type="nucleotide sequence ID" value="NZ_BAABKS010000093.1"/>
</dbReference>
<evidence type="ECO:0000313" key="14">
    <source>
        <dbReference type="Proteomes" id="UP001597182"/>
    </source>
</evidence>
<evidence type="ECO:0000256" key="8">
    <source>
        <dbReference type="ARBA" id="ARBA00022989"/>
    </source>
</evidence>
<comment type="catalytic activity">
    <reaction evidence="1">
        <text>ATP + protein L-histidine = ADP + protein N-phospho-L-histidine.</text>
        <dbReference type="EC" id="2.7.13.3"/>
    </reaction>
</comment>
<feature type="domain" description="Histidine kinase" evidence="12">
    <location>
        <begin position="191"/>
        <end position="406"/>
    </location>
</feature>
<feature type="transmembrane region" description="Helical" evidence="11">
    <location>
        <begin position="148"/>
        <end position="170"/>
    </location>
</feature>
<evidence type="ECO:0000259" key="12">
    <source>
        <dbReference type="PROSITE" id="PS50109"/>
    </source>
</evidence>
<gene>
    <name evidence="13" type="ORF">ACFQ34_07025</name>
</gene>
<evidence type="ECO:0000256" key="9">
    <source>
        <dbReference type="ARBA" id="ARBA00023012"/>
    </source>
</evidence>